<comment type="caution">
    <text evidence="2">The sequence shown here is derived from an EMBL/GenBank/DDBJ whole genome shotgun (WGS) entry which is preliminary data.</text>
</comment>
<sequence>MKPLAVDFAPKRPWPDVRHRLRWFAGGASALVVVVSSAVWLLVPPAEAGHMAANSAPRPPAADEAQAADAAVRALNFPWLTGLDALEGAFGPGGDAVLLRAEADVRRSIVRVSGEARDAAAVQGLPSRLRALPGVADATLLGQEVHDASATRPVRFSLELHLKDPA</sequence>
<proteinExistence type="predicted"/>
<accession>A0A497XBZ8</accession>
<evidence type="ECO:0000256" key="1">
    <source>
        <dbReference type="SAM" id="Phobius"/>
    </source>
</evidence>
<dbReference type="EMBL" id="RCCI01000006">
    <property type="protein sequence ID" value="RLJ63522.1"/>
    <property type="molecule type" value="Genomic_DNA"/>
</dbReference>
<dbReference type="AlphaFoldDB" id="A0A497XBZ8"/>
<evidence type="ECO:0000313" key="2">
    <source>
        <dbReference type="EMBL" id="RLJ63522.1"/>
    </source>
</evidence>
<reference evidence="2 3" key="1">
    <citation type="submission" date="2018-10" db="EMBL/GenBank/DDBJ databases">
        <title>Genomic Encyclopedia of Type Strains, Phase IV (KMG-IV): sequencing the most valuable type-strain genomes for metagenomic binning, comparative biology and taxonomic classification.</title>
        <authorList>
            <person name="Goeker M."/>
        </authorList>
    </citation>
    <scope>NUCLEOTIDE SEQUENCE [LARGE SCALE GENOMIC DNA]</scope>
    <source>
        <strain evidence="2 3">DSM 26916</strain>
    </source>
</reference>
<keyword evidence="1" id="KW-0812">Transmembrane</keyword>
<name>A0A497XBZ8_9PROT</name>
<gene>
    <name evidence="2" type="ORF">DFR35_2146</name>
</gene>
<keyword evidence="1" id="KW-0472">Membrane</keyword>
<dbReference type="Proteomes" id="UP000268908">
    <property type="component" value="Unassembled WGS sequence"/>
</dbReference>
<protein>
    <submittedName>
        <fullName evidence="2">Uncharacterized protein</fullName>
    </submittedName>
</protein>
<evidence type="ECO:0000313" key="3">
    <source>
        <dbReference type="Proteomes" id="UP000268908"/>
    </source>
</evidence>
<dbReference type="RefSeq" id="WP_121242340.1">
    <property type="nucleotide sequence ID" value="NZ_BHVV01000003.1"/>
</dbReference>
<keyword evidence="3" id="KW-1185">Reference proteome</keyword>
<organism evidence="2 3">
    <name type="scientific">Sulfurisoma sediminicola</name>
    <dbReference type="NCBI Taxonomy" id="1381557"/>
    <lineage>
        <taxon>Bacteria</taxon>
        <taxon>Pseudomonadati</taxon>
        <taxon>Pseudomonadota</taxon>
        <taxon>Betaproteobacteria</taxon>
        <taxon>Nitrosomonadales</taxon>
        <taxon>Sterolibacteriaceae</taxon>
        <taxon>Sulfurisoma</taxon>
    </lineage>
</organism>
<keyword evidence="1" id="KW-1133">Transmembrane helix</keyword>
<feature type="transmembrane region" description="Helical" evidence="1">
    <location>
        <begin position="21"/>
        <end position="43"/>
    </location>
</feature>
<dbReference type="OrthoDB" id="8703192at2"/>